<feature type="active site" description="Proton donor/acceptor" evidence="5">
    <location>
        <position position="152"/>
    </location>
</feature>
<organism evidence="9 10">
    <name type="scientific">Nitratiruptor tergarcus DSM 16512</name>
    <dbReference type="NCBI Taxonomy" id="1069081"/>
    <lineage>
        <taxon>Bacteria</taxon>
        <taxon>Pseudomonadati</taxon>
        <taxon>Campylobacterota</taxon>
        <taxon>Epsilonproteobacteria</taxon>
        <taxon>Nautiliales</taxon>
        <taxon>Nitratiruptoraceae</taxon>
        <taxon>Nitratiruptor</taxon>
    </lineage>
</organism>
<dbReference type="Pfam" id="PF04952">
    <property type="entry name" value="AstE_AspA_hybrid"/>
    <property type="match status" value="1"/>
</dbReference>
<dbReference type="SUPFAM" id="SSF53187">
    <property type="entry name" value="Zn-dependent exopeptidases"/>
    <property type="match status" value="1"/>
</dbReference>
<evidence type="ECO:0000313" key="10">
    <source>
        <dbReference type="Proteomes" id="UP000192602"/>
    </source>
</evidence>
<dbReference type="Gene3D" id="3.40.630.10">
    <property type="entry name" value="Zn peptidases"/>
    <property type="match status" value="1"/>
</dbReference>
<name>A0A1W1WTX3_9BACT</name>
<comment type="cofactor">
    <cofactor evidence="6">
        <name>Zn(2+)</name>
        <dbReference type="ChEBI" id="CHEBI:29105"/>
    </cofactor>
    <text evidence="6">Binds 1 zinc ion per subunit.</text>
</comment>
<evidence type="ECO:0000256" key="5">
    <source>
        <dbReference type="PIRSR" id="PIRSR018001-1"/>
    </source>
</evidence>
<dbReference type="STRING" id="1069081.SAMN05660197_1549"/>
<feature type="domain" description="Succinylglutamate desuccinylase/Aspartoacylase catalytic" evidence="8">
    <location>
        <begin position="2"/>
        <end position="179"/>
    </location>
</feature>
<dbReference type="AlphaFoldDB" id="A0A1W1WTX3"/>
<sequence>MKVTIAGGVHGNELIGIYIVKKLMRENFWLKDIAIDYLLANPKAIKECRRYIDYDLNRSFSQEALSKDSHIYEYERAKVLKKRLEDTDFLIDLHTTTANMGITIVLSKDDPLSANIAKILAREYENVKILRWFGTEEGNFINSCVKSSITIEVGPVCQGVLDASIFFNTLKVLKRALDILRKDEKMDEKVVCYDIYDYRDFPREDEELAGMIHPEFLGRDYQLLHHGDPIFLRFDEEEIFYEGEPSYPVFINEAAYYEKKIAFCLAKKNML</sequence>
<feature type="binding site" evidence="6">
    <location>
        <position position="10"/>
    </location>
    <ligand>
        <name>Zn(2+)</name>
        <dbReference type="ChEBI" id="CHEBI:29105"/>
    </ligand>
</feature>
<gene>
    <name evidence="9" type="ORF">SAMN05660197_1549</name>
</gene>
<dbReference type="EMBL" id="FWWZ01000001">
    <property type="protein sequence ID" value="SMC09727.1"/>
    <property type="molecule type" value="Genomic_DNA"/>
</dbReference>
<evidence type="ECO:0000256" key="2">
    <source>
        <dbReference type="ARBA" id="ARBA00022723"/>
    </source>
</evidence>
<dbReference type="OrthoDB" id="9774976at2"/>
<dbReference type="InterPro" id="IPR050178">
    <property type="entry name" value="AspA/AstE_fam"/>
</dbReference>
<protein>
    <submittedName>
        <fullName evidence="9">Aspartoacylase</fullName>
    </submittedName>
</protein>
<accession>A0A1W1WTX3</accession>
<keyword evidence="4 6" id="KW-0862">Zinc</keyword>
<dbReference type="PANTHER" id="PTHR15162">
    <property type="entry name" value="ASPARTOACYLASE"/>
    <property type="match status" value="1"/>
</dbReference>
<proteinExistence type="inferred from homology"/>
<dbReference type="InterPro" id="IPR007036">
    <property type="entry name" value="Aste_AspA_hybrid_dom"/>
</dbReference>
<evidence type="ECO:0000313" key="9">
    <source>
        <dbReference type="EMBL" id="SMC09727.1"/>
    </source>
</evidence>
<evidence type="ECO:0000256" key="3">
    <source>
        <dbReference type="ARBA" id="ARBA00022801"/>
    </source>
</evidence>
<dbReference type="NCBIfam" id="NF002601">
    <property type="entry name" value="PRK02259.1"/>
    <property type="match status" value="1"/>
</dbReference>
<evidence type="ECO:0000256" key="4">
    <source>
        <dbReference type="ARBA" id="ARBA00022833"/>
    </source>
</evidence>
<dbReference type="RefSeq" id="WP_084275944.1">
    <property type="nucleotide sequence ID" value="NZ_AP026671.1"/>
</dbReference>
<reference evidence="10" key="1">
    <citation type="submission" date="2017-04" db="EMBL/GenBank/DDBJ databases">
        <authorList>
            <person name="Varghese N."/>
            <person name="Submissions S."/>
        </authorList>
    </citation>
    <scope>NUCLEOTIDE SEQUENCE [LARGE SCALE GENOMIC DNA]</scope>
    <source>
        <strain evidence="10">DSM 16512</strain>
    </source>
</reference>
<dbReference type="GO" id="GO:0005829">
    <property type="term" value="C:cytosol"/>
    <property type="evidence" value="ECO:0007669"/>
    <property type="project" value="TreeGrafter"/>
</dbReference>
<dbReference type="Proteomes" id="UP000192602">
    <property type="component" value="Unassembled WGS sequence"/>
</dbReference>
<keyword evidence="10" id="KW-1185">Reference proteome</keyword>
<keyword evidence="3" id="KW-0378">Hydrolase</keyword>
<feature type="binding site" evidence="6">
    <location>
        <position position="13"/>
    </location>
    <ligand>
        <name>Zn(2+)</name>
        <dbReference type="ChEBI" id="CHEBI:29105"/>
    </ligand>
</feature>
<evidence type="ECO:0000259" key="8">
    <source>
        <dbReference type="Pfam" id="PF24827"/>
    </source>
</evidence>
<dbReference type="Gene3D" id="2.20.25.160">
    <property type="match status" value="1"/>
</dbReference>
<feature type="binding site" evidence="6">
    <location>
        <position position="94"/>
    </location>
    <ligand>
        <name>Zn(2+)</name>
        <dbReference type="ChEBI" id="CHEBI:29105"/>
    </ligand>
</feature>
<comment type="similarity">
    <text evidence="1">Belongs to the AspA/AstE family. Aspartoacylase subfamily.</text>
</comment>
<dbReference type="GO" id="GO:0046872">
    <property type="term" value="F:metal ion binding"/>
    <property type="evidence" value="ECO:0007669"/>
    <property type="project" value="UniProtKB-KW"/>
</dbReference>
<dbReference type="Pfam" id="PF24827">
    <property type="entry name" value="AstE_AspA_cat"/>
    <property type="match status" value="1"/>
</dbReference>
<evidence type="ECO:0000256" key="1">
    <source>
        <dbReference type="ARBA" id="ARBA00006173"/>
    </source>
</evidence>
<evidence type="ECO:0000256" key="6">
    <source>
        <dbReference type="PIRSR" id="PIRSR018001-3"/>
    </source>
</evidence>
<dbReference type="GO" id="GO:0016811">
    <property type="term" value="F:hydrolase activity, acting on carbon-nitrogen (but not peptide) bonds, in linear amides"/>
    <property type="evidence" value="ECO:0007669"/>
    <property type="project" value="InterPro"/>
</dbReference>
<dbReference type="PIRSF" id="PIRSF018001">
    <property type="entry name" value="Aspartoacylase"/>
    <property type="match status" value="1"/>
</dbReference>
<dbReference type="GO" id="GO:0016788">
    <property type="term" value="F:hydrolase activity, acting on ester bonds"/>
    <property type="evidence" value="ECO:0007669"/>
    <property type="project" value="InterPro"/>
</dbReference>
<dbReference type="PANTHER" id="PTHR15162:SF7">
    <property type="entry name" value="SUCCINYLGLUTAMATE DESUCCINYLASE"/>
    <property type="match status" value="1"/>
</dbReference>
<evidence type="ECO:0000259" key="7">
    <source>
        <dbReference type="Pfam" id="PF04952"/>
    </source>
</evidence>
<keyword evidence="2 6" id="KW-0479">Metal-binding</keyword>
<dbReference type="InterPro" id="IPR055438">
    <property type="entry name" value="AstE_AspA_cat"/>
</dbReference>
<dbReference type="InterPro" id="IPR016708">
    <property type="entry name" value="Aspartoacylase"/>
</dbReference>
<feature type="domain" description="AstE/AspA barrel-sandwich hybrid" evidence="7">
    <location>
        <begin position="189"/>
        <end position="268"/>
    </location>
</feature>